<comment type="caution">
    <text evidence="1">The sequence shown here is derived from an EMBL/GenBank/DDBJ whole genome shotgun (WGS) entry which is preliminary data.</text>
</comment>
<reference evidence="1" key="1">
    <citation type="journal article" date="2014" name="Front. Microbiol.">
        <title>High frequency of phylogenetically diverse reductive dehalogenase-homologous genes in deep subseafloor sedimentary metagenomes.</title>
        <authorList>
            <person name="Kawai M."/>
            <person name="Futagami T."/>
            <person name="Toyoda A."/>
            <person name="Takaki Y."/>
            <person name="Nishi S."/>
            <person name="Hori S."/>
            <person name="Arai W."/>
            <person name="Tsubouchi T."/>
            <person name="Morono Y."/>
            <person name="Uchiyama I."/>
            <person name="Ito T."/>
            <person name="Fujiyama A."/>
            <person name="Inagaki F."/>
            <person name="Takami H."/>
        </authorList>
    </citation>
    <scope>NUCLEOTIDE SEQUENCE</scope>
    <source>
        <strain evidence="1">Expedition CK06-06</strain>
    </source>
</reference>
<gene>
    <name evidence="1" type="ORF">S01H4_61576</name>
</gene>
<dbReference type="AlphaFoldDB" id="X1ETQ9"/>
<evidence type="ECO:0000313" key="1">
    <source>
        <dbReference type="EMBL" id="GAH12003.1"/>
    </source>
</evidence>
<protein>
    <submittedName>
        <fullName evidence="1">Uncharacterized protein</fullName>
    </submittedName>
</protein>
<proteinExistence type="predicted"/>
<organism evidence="1">
    <name type="scientific">marine sediment metagenome</name>
    <dbReference type="NCBI Taxonomy" id="412755"/>
    <lineage>
        <taxon>unclassified sequences</taxon>
        <taxon>metagenomes</taxon>
        <taxon>ecological metagenomes</taxon>
    </lineage>
</organism>
<feature type="non-terminal residue" evidence="1">
    <location>
        <position position="1"/>
    </location>
</feature>
<dbReference type="EMBL" id="BART01036539">
    <property type="protein sequence ID" value="GAH12003.1"/>
    <property type="molecule type" value="Genomic_DNA"/>
</dbReference>
<name>X1ETQ9_9ZZZZ</name>
<sequence>ILIGKTMEGSITLIPAYGKISVKTFVFGFGSVVVRATAENISYTSKCYMIGPFVTIK</sequence>
<accession>X1ETQ9</accession>